<keyword evidence="1" id="KW-0560">Oxidoreductase</keyword>
<dbReference type="Proteomes" id="UP000791440">
    <property type="component" value="Unassembled WGS sequence"/>
</dbReference>
<organism evidence="2 3">
    <name type="scientific">Manduca sexta</name>
    <name type="common">Tobacco hawkmoth</name>
    <name type="synonym">Tobacco hornworm</name>
    <dbReference type="NCBI Taxonomy" id="7130"/>
    <lineage>
        <taxon>Eukaryota</taxon>
        <taxon>Metazoa</taxon>
        <taxon>Ecdysozoa</taxon>
        <taxon>Arthropoda</taxon>
        <taxon>Hexapoda</taxon>
        <taxon>Insecta</taxon>
        <taxon>Pterygota</taxon>
        <taxon>Neoptera</taxon>
        <taxon>Endopterygota</taxon>
        <taxon>Lepidoptera</taxon>
        <taxon>Glossata</taxon>
        <taxon>Ditrysia</taxon>
        <taxon>Bombycoidea</taxon>
        <taxon>Sphingidae</taxon>
        <taxon>Sphinginae</taxon>
        <taxon>Sphingini</taxon>
        <taxon>Manduca</taxon>
    </lineage>
</organism>
<dbReference type="PRINTS" id="PR00081">
    <property type="entry name" value="GDHRDH"/>
</dbReference>
<dbReference type="Pfam" id="PF13561">
    <property type="entry name" value="adh_short_C2"/>
    <property type="match status" value="1"/>
</dbReference>
<name>A0A922CQE6_MANSE</name>
<dbReference type="AlphaFoldDB" id="A0A922CQE6"/>
<protein>
    <submittedName>
        <fullName evidence="2">Uncharacterized protein</fullName>
    </submittedName>
</protein>
<reference evidence="2" key="2">
    <citation type="submission" date="2020-12" db="EMBL/GenBank/DDBJ databases">
        <authorList>
            <person name="Kanost M."/>
        </authorList>
    </citation>
    <scope>NUCLEOTIDE SEQUENCE</scope>
</reference>
<dbReference type="PROSITE" id="PS00061">
    <property type="entry name" value="ADH_SHORT"/>
    <property type="match status" value="1"/>
</dbReference>
<dbReference type="InterPro" id="IPR036291">
    <property type="entry name" value="NAD(P)-bd_dom_sf"/>
</dbReference>
<gene>
    <name evidence="2" type="ORF">O3G_MSEX008794</name>
</gene>
<comment type="caution">
    <text evidence="2">The sequence shown here is derived from an EMBL/GenBank/DDBJ whole genome shotgun (WGS) entry which is preliminary data.</text>
</comment>
<dbReference type="EMBL" id="JH668471">
    <property type="protein sequence ID" value="KAG6454642.1"/>
    <property type="molecule type" value="Genomic_DNA"/>
</dbReference>
<reference evidence="2" key="1">
    <citation type="journal article" date="2016" name="Insect Biochem. Mol. Biol.">
        <title>Multifaceted biological insights from a draft genome sequence of the tobacco hornworm moth, Manduca sexta.</title>
        <authorList>
            <person name="Kanost M.R."/>
            <person name="Arrese E.L."/>
            <person name="Cao X."/>
            <person name="Chen Y.R."/>
            <person name="Chellapilla S."/>
            <person name="Goldsmith M.R."/>
            <person name="Grosse-Wilde E."/>
            <person name="Heckel D.G."/>
            <person name="Herndon N."/>
            <person name="Jiang H."/>
            <person name="Papanicolaou A."/>
            <person name="Qu J."/>
            <person name="Soulages J.L."/>
            <person name="Vogel H."/>
            <person name="Walters J."/>
            <person name="Waterhouse R.M."/>
            <person name="Ahn S.J."/>
            <person name="Almeida F.C."/>
            <person name="An C."/>
            <person name="Aqrawi P."/>
            <person name="Bretschneider A."/>
            <person name="Bryant W.B."/>
            <person name="Bucks S."/>
            <person name="Chao H."/>
            <person name="Chevignon G."/>
            <person name="Christen J.M."/>
            <person name="Clarke D.F."/>
            <person name="Dittmer N.T."/>
            <person name="Ferguson L.C.F."/>
            <person name="Garavelou S."/>
            <person name="Gordon K.H.J."/>
            <person name="Gunaratna R.T."/>
            <person name="Han Y."/>
            <person name="Hauser F."/>
            <person name="He Y."/>
            <person name="Heidel-Fischer H."/>
            <person name="Hirsh A."/>
            <person name="Hu Y."/>
            <person name="Jiang H."/>
            <person name="Kalra D."/>
            <person name="Klinner C."/>
            <person name="Konig C."/>
            <person name="Kovar C."/>
            <person name="Kroll A.R."/>
            <person name="Kuwar S.S."/>
            <person name="Lee S.L."/>
            <person name="Lehman R."/>
            <person name="Li K."/>
            <person name="Li Z."/>
            <person name="Liang H."/>
            <person name="Lovelace S."/>
            <person name="Lu Z."/>
            <person name="Mansfield J.H."/>
            <person name="McCulloch K.J."/>
            <person name="Mathew T."/>
            <person name="Morton B."/>
            <person name="Muzny D.M."/>
            <person name="Neunemann D."/>
            <person name="Ongeri F."/>
            <person name="Pauchet Y."/>
            <person name="Pu L.L."/>
            <person name="Pyrousis I."/>
            <person name="Rao X.J."/>
            <person name="Redding A."/>
            <person name="Roesel C."/>
            <person name="Sanchez-Gracia A."/>
            <person name="Schaack S."/>
            <person name="Shukla A."/>
            <person name="Tetreau G."/>
            <person name="Wang Y."/>
            <person name="Xiong G.H."/>
            <person name="Traut W."/>
            <person name="Walsh T.K."/>
            <person name="Worley K.C."/>
            <person name="Wu D."/>
            <person name="Wu W."/>
            <person name="Wu Y.Q."/>
            <person name="Zhang X."/>
            <person name="Zou Z."/>
            <person name="Zucker H."/>
            <person name="Briscoe A.D."/>
            <person name="Burmester T."/>
            <person name="Clem R.J."/>
            <person name="Feyereisen R."/>
            <person name="Grimmelikhuijzen C.J.P."/>
            <person name="Hamodrakas S.J."/>
            <person name="Hansson B.S."/>
            <person name="Huguet E."/>
            <person name="Jermiin L.S."/>
            <person name="Lan Q."/>
            <person name="Lehman H.K."/>
            <person name="Lorenzen M."/>
            <person name="Merzendorfer H."/>
            <person name="Michalopoulos I."/>
            <person name="Morton D.B."/>
            <person name="Muthukrishnan S."/>
            <person name="Oakeshott J.G."/>
            <person name="Palmer W."/>
            <person name="Park Y."/>
            <person name="Passarelli A.L."/>
            <person name="Rozas J."/>
            <person name="Schwartz L.M."/>
            <person name="Smith W."/>
            <person name="Southgate A."/>
            <person name="Vilcinskas A."/>
            <person name="Vogt R."/>
            <person name="Wang P."/>
            <person name="Werren J."/>
            <person name="Yu X.Q."/>
            <person name="Zhou J.J."/>
            <person name="Brown S.J."/>
            <person name="Scherer S.E."/>
            <person name="Richards S."/>
            <person name="Blissard G.W."/>
        </authorList>
    </citation>
    <scope>NUCLEOTIDE SEQUENCE</scope>
</reference>
<dbReference type="FunFam" id="3.40.50.720:FF:000084">
    <property type="entry name" value="Short-chain dehydrogenase reductase"/>
    <property type="match status" value="1"/>
</dbReference>
<dbReference type="OrthoDB" id="47007at2759"/>
<dbReference type="PRINTS" id="PR00080">
    <property type="entry name" value="SDRFAMILY"/>
</dbReference>
<sequence>MCFKNKVVLITGASSGIGAATAIKLAKLSAKIAIVGRNKTKLLNVSVKCENLGTKPLVIIADVTKDEDVVRLVNETVTYFGKLDVLLNNAGSVFRGSIFADNVINVFDMMMNTNLRSAVHITNLAAKHLVESKGCIVNVGSIGGRGFFVPENFSYGVSKAGLEYFTKSAALEFSSKGVRVNVVLPGPTITDCLDSSGLDEDGKAEQWRKLGGKTALGKVSEADEIADVIVFLASDKAKSVTGASYVVDNGMLLKGLN</sequence>
<accession>A0A922CQE6</accession>
<keyword evidence="3" id="KW-1185">Reference proteome</keyword>
<dbReference type="GO" id="GO:0016491">
    <property type="term" value="F:oxidoreductase activity"/>
    <property type="evidence" value="ECO:0007669"/>
    <property type="project" value="UniProtKB-KW"/>
</dbReference>
<evidence type="ECO:0000256" key="1">
    <source>
        <dbReference type="ARBA" id="ARBA00023002"/>
    </source>
</evidence>
<proteinExistence type="predicted"/>
<dbReference type="PANTHER" id="PTHR43975">
    <property type="entry name" value="ZGC:101858"/>
    <property type="match status" value="1"/>
</dbReference>
<dbReference type="InterPro" id="IPR002347">
    <property type="entry name" value="SDR_fam"/>
</dbReference>
<evidence type="ECO:0000313" key="3">
    <source>
        <dbReference type="Proteomes" id="UP000791440"/>
    </source>
</evidence>
<dbReference type="Gene3D" id="3.40.50.720">
    <property type="entry name" value="NAD(P)-binding Rossmann-like Domain"/>
    <property type="match status" value="1"/>
</dbReference>
<dbReference type="InterPro" id="IPR020904">
    <property type="entry name" value="Sc_DH/Rdtase_CS"/>
</dbReference>
<dbReference type="PANTHER" id="PTHR43975:SF2">
    <property type="entry name" value="EG:BACR7A4.14 PROTEIN-RELATED"/>
    <property type="match status" value="1"/>
</dbReference>
<evidence type="ECO:0000313" key="2">
    <source>
        <dbReference type="EMBL" id="KAG6454642.1"/>
    </source>
</evidence>
<dbReference type="SUPFAM" id="SSF51735">
    <property type="entry name" value="NAD(P)-binding Rossmann-fold domains"/>
    <property type="match status" value="1"/>
</dbReference>